<reference evidence="2" key="2">
    <citation type="submission" date="2016-06" db="EMBL/GenBank/DDBJ databases">
        <title>The genome of a short-lived fish provides insights into sex chromosome evolution and the genetic control of aging.</title>
        <authorList>
            <person name="Reichwald K."/>
            <person name="Felder M."/>
            <person name="Petzold A."/>
            <person name="Koch P."/>
            <person name="Groth M."/>
            <person name="Platzer M."/>
        </authorList>
    </citation>
    <scope>NUCLEOTIDE SEQUENCE</scope>
    <source>
        <tissue evidence="2">Brain</tissue>
    </source>
</reference>
<protein>
    <submittedName>
        <fullName evidence="2">Uncharacterized protein</fullName>
    </submittedName>
</protein>
<evidence type="ECO:0000313" key="2">
    <source>
        <dbReference type="EMBL" id="SBQ29055.1"/>
    </source>
</evidence>
<feature type="region of interest" description="Disordered" evidence="1">
    <location>
        <begin position="74"/>
        <end position="99"/>
    </location>
</feature>
<organism evidence="2">
    <name type="scientific">Nothobranchius kadleci</name>
    <name type="common">African annual killifish</name>
    <dbReference type="NCBI Taxonomy" id="1051664"/>
    <lineage>
        <taxon>Eukaryota</taxon>
        <taxon>Metazoa</taxon>
        <taxon>Chordata</taxon>
        <taxon>Craniata</taxon>
        <taxon>Vertebrata</taxon>
        <taxon>Euteleostomi</taxon>
        <taxon>Actinopterygii</taxon>
        <taxon>Neopterygii</taxon>
        <taxon>Teleostei</taxon>
        <taxon>Neoteleostei</taxon>
        <taxon>Acanthomorphata</taxon>
        <taxon>Ovalentaria</taxon>
        <taxon>Atherinomorphae</taxon>
        <taxon>Cyprinodontiformes</taxon>
        <taxon>Nothobranchiidae</taxon>
        <taxon>Nothobranchius</taxon>
    </lineage>
</organism>
<evidence type="ECO:0000256" key="1">
    <source>
        <dbReference type="SAM" id="MobiDB-lite"/>
    </source>
</evidence>
<dbReference type="EMBL" id="HAEA01000575">
    <property type="protein sequence ID" value="SBQ29055.1"/>
    <property type="molecule type" value="Transcribed_RNA"/>
</dbReference>
<reference evidence="2" key="1">
    <citation type="submission" date="2016-05" db="EMBL/GenBank/DDBJ databases">
        <authorList>
            <person name="Lavstsen T."/>
            <person name="Jespersen J.S."/>
        </authorList>
    </citation>
    <scope>NUCLEOTIDE SEQUENCE</scope>
    <source>
        <tissue evidence="2">Brain</tissue>
    </source>
</reference>
<name>A0A1A8D489_NOTKA</name>
<accession>A0A1A8D489</accession>
<gene>
    <name evidence="2" type="primary">Nfu_g_1_012912</name>
</gene>
<proteinExistence type="predicted"/>
<sequence>MMSYQRQKDSRTKTALNVVVCLLAQAGFTPNNVSWSVQTACSCSYLVLFACEVMYTRLLLLSCTESSQPIRAIRGRGTGRRDAGASWKLSAPPERITEP</sequence>
<dbReference type="AlphaFoldDB" id="A0A1A8D489"/>